<accession>A0A164WHI3</accession>
<evidence type="ECO:0000256" key="3">
    <source>
        <dbReference type="ARBA" id="ARBA00023002"/>
    </source>
</evidence>
<sequence length="375" mass="39727">MKVSPKSEERLEKVEIERSAAIVGAHWRAGTMQGRDSNSADTHPKLLLRPVRLRSESGSSFNLSESIPAFGLGETFRVTCRLRGNRTLFSLRNQIALVTGGGTGIGLMIAHGLAANGAKVYITGRRMEVLRSVSGPYGRMGGEIVPLQMDVTSKPSILTSVSHIESTDSKLHILINNAGQSGPLDPFIPTRTLHPSASSFGSSLFASSSPQDWGAHFEVNVASAYFVSTAFLGLLEKGAKDLGSGKTGVIVNVTSVSGIMKLAQDHFCYNTAKAGLSHLTRLLSTELALRDIPIRVNAVAPGPWRSEMSGDLPLDDAEAADALSKPLISPPAGRGGTEQEMAATVLYIVSQGGAYMNGQEIVIDGGYLAVNPSTR</sequence>
<dbReference type="CDD" id="cd05233">
    <property type="entry name" value="SDR_c"/>
    <property type="match status" value="1"/>
</dbReference>
<dbReference type="STRING" id="1314777.A0A164WHI3"/>
<dbReference type="PRINTS" id="PR00080">
    <property type="entry name" value="SDRFAMILY"/>
</dbReference>
<dbReference type="InterPro" id="IPR052178">
    <property type="entry name" value="Sec_Metab_Biosynth_SDR"/>
</dbReference>
<dbReference type="PANTHER" id="PTHR43618">
    <property type="entry name" value="7-ALPHA-HYDROXYSTEROID DEHYDROGENASE"/>
    <property type="match status" value="1"/>
</dbReference>
<evidence type="ECO:0000256" key="1">
    <source>
        <dbReference type="ARBA" id="ARBA00006484"/>
    </source>
</evidence>
<evidence type="ECO:0000256" key="4">
    <source>
        <dbReference type="RuleBase" id="RU000363"/>
    </source>
</evidence>
<keyword evidence="3" id="KW-0560">Oxidoreductase</keyword>
<dbReference type="InterPro" id="IPR036291">
    <property type="entry name" value="NAD(P)-bd_dom_sf"/>
</dbReference>
<reference evidence="5 6" key="1">
    <citation type="journal article" date="2016" name="Mol. Biol. Evol.">
        <title>Comparative Genomics of Early-Diverging Mushroom-Forming Fungi Provides Insights into the Origins of Lignocellulose Decay Capabilities.</title>
        <authorList>
            <person name="Nagy L.G."/>
            <person name="Riley R."/>
            <person name="Tritt A."/>
            <person name="Adam C."/>
            <person name="Daum C."/>
            <person name="Floudas D."/>
            <person name="Sun H."/>
            <person name="Yadav J.S."/>
            <person name="Pangilinan J."/>
            <person name="Larsson K.H."/>
            <person name="Matsuura K."/>
            <person name="Barry K."/>
            <person name="Labutti K."/>
            <person name="Kuo R."/>
            <person name="Ohm R.A."/>
            <person name="Bhattacharya S.S."/>
            <person name="Shirouzu T."/>
            <person name="Yoshinaga Y."/>
            <person name="Martin F.M."/>
            <person name="Grigoriev I.V."/>
            <person name="Hibbett D.S."/>
        </authorList>
    </citation>
    <scope>NUCLEOTIDE SEQUENCE [LARGE SCALE GENOMIC DNA]</scope>
    <source>
        <strain evidence="5 6">HHB9708</strain>
    </source>
</reference>
<dbReference type="InterPro" id="IPR002347">
    <property type="entry name" value="SDR_fam"/>
</dbReference>
<evidence type="ECO:0000313" key="5">
    <source>
        <dbReference type="EMBL" id="KZS95047.1"/>
    </source>
</evidence>
<comment type="similarity">
    <text evidence="1 4">Belongs to the short-chain dehydrogenases/reductases (SDR) family.</text>
</comment>
<dbReference type="PRINTS" id="PR00081">
    <property type="entry name" value="GDHRDH"/>
</dbReference>
<proteinExistence type="inferred from homology"/>
<dbReference type="Proteomes" id="UP000076722">
    <property type="component" value="Unassembled WGS sequence"/>
</dbReference>
<dbReference type="PROSITE" id="PS00061">
    <property type="entry name" value="ADH_SHORT"/>
    <property type="match status" value="1"/>
</dbReference>
<dbReference type="GO" id="GO:0016491">
    <property type="term" value="F:oxidoreductase activity"/>
    <property type="evidence" value="ECO:0007669"/>
    <property type="project" value="UniProtKB-KW"/>
</dbReference>
<dbReference type="OrthoDB" id="3819888at2759"/>
<name>A0A164WHI3_9AGAM</name>
<evidence type="ECO:0000256" key="2">
    <source>
        <dbReference type="ARBA" id="ARBA00022857"/>
    </source>
</evidence>
<dbReference type="Gene3D" id="3.40.50.720">
    <property type="entry name" value="NAD(P)-binding Rossmann-like Domain"/>
    <property type="match status" value="1"/>
</dbReference>
<evidence type="ECO:0000313" key="6">
    <source>
        <dbReference type="Proteomes" id="UP000076722"/>
    </source>
</evidence>
<dbReference type="PANTHER" id="PTHR43618:SF4">
    <property type="entry name" value="SHORT CHAIN DEHYDROGENASE_REDUCTASE FAMILY (AFU_ORTHOLOGUE AFUA_7G04540)"/>
    <property type="match status" value="1"/>
</dbReference>
<protein>
    <submittedName>
        <fullName evidence="5">NAD(P)-binding protein</fullName>
    </submittedName>
</protein>
<keyword evidence="6" id="KW-1185">Reference proteome</keyword>
<dbReference type="InterPro" id="IPR020904">
    <property type="entry name" value="Sc_DH/Rdtase_CS"/>
</dbReference>
<dbReference type="Pfam" id="PF00106">
    <property type="entry name" value="adh_short"/>
    <property type="match status" value="1"/>
</dbReference>
<gene>
    <name evidence="5" type="ORF">SISNIDRAFT_452363</name>
</gene>
<organism evidence="5 6">
    <name type="scientific">Sistotremastrum niveocremeum HHB9708</name>
    <dbReference type="NCBI Taxonomy" id="1314777"/>
    <lineage>
        <taxon>Eukaryota</taxon>
        <taxon>Fungi</taxon>
        <taxon>Dikarya</taxon>
        <taxon>Basidiomycota</taxon>
        <taxon>Agaricomycotina</taxon>
        <taxon>Agaricomycetes</taxon>
        <taxon>Sistotremastrales</taxon>
        <taxon>Sistotremastraceae</taxon>
        <taxon>Sertulicium</taxon>
        <taxon>Sertulicium niveocremeum</taxon>
    </lineage>
</organism>
<dbReference type="SUPFAM" id="SSF51735">
    <property type="entry name" value="NAD(P)-binding Rossmann-fold domains"/>
    <property type="match status" value="1"/>
</dbReference>
<dbReference type="EMBL" id="KV419402">
    <property type="protein sequence ID" value="KZS95047.1"/>
    <property type="molecule type" value="Genomic_DNA"/>
</dbReference>
<keyword evidence="2" id="KW-0521">NADP</keyword>
<dbReference type="AlphaFoldDB" id="A0A164WHI3"/>